<comment type="caution">
    <text evidence="2">The sequence shown here is derived from an EMBL/GenBank/DDBJ whole genome shotgun (WGS) entry which is preliminary data.</text>
</comment>
<evidence type="ECO:0000313" key="3">
    <source>
        <dbReference type="Proteomes" id="UP001165283"/>
    </source>
</evidence>
<evidence type="ECO:0000259" key="1">
    <source>
        <dbReference type="Pfam" id="PF13349"/>
    </source>
</evidence>
<accession>A0ABT1A1R1</accession>
<dbReference type="EMBL" id="JAGSOV010000037">
    <property type="protein sequence ID" value="MCO1656868.1"/>
    <property type="molecule type" value="Genomic_DNA"/>
</dbReference>
<proteinExistence type="predicted"/>
<feature type="domain" description="DUF4097" evidence="1">
    <location>
        <begin position="33"/>
        <end position="230"/>
    </location>
</feature>
<keyword evidence="3" id="KW-1185">Reference proteome</keyword>
<dbReference type="RefSeq" id="WP_252439976.1">
    <property type="nucleotide sequence ID" value="NZ_JAGSOV010000037.1"/>
</dbReference>
<dbReference type="Proteomes" id="UP001165283">
    <property type="component" value="Unassembled WGS sequence"/>
</dbReference>
<sequence>MPVFATPQPISATIELYAGELQIVAGDRTDTVVEVRPSDESDESDVRTAQQTRVEYADGRLTVRGPRSRGMDFSKKTRSVDVVVELPAGSQLQGHLTAGDLHVTGALGECRFTSSVGHFHLERTGPLRLSTLGRITVDAVEGDADITTGSGRVRIGDVDGTAVVKNSNGDTDIGTVTGDLRVRAANGDISVERAEAKADLKCSNGSIRVGTVVRDSITLTTAAGDLDFGVAEGTAAWLDLKTGHGRVRNELDGLGQGPAESEQTVEVHAHTSFGDITVRRS</sequence>
<dbReference type="Pfam" id="PF13349">
    <property type="entry name" value="DUF4097"/>
    <property type="match status" value="1"/>
</dbReference>
<dbReference type="InterPro" id="IPR025164">
    <property type="entry name" value="Toastrack_DUF4097"/>
</dbReference>
<organism evidence="2 3">
    <name type="scientific">Pseudonocardia humida</name>
    <dbReference type="NCBI Taxonomy" id="2800819"/>
    <lineage>
        <taxon>Bacteria</taxon>
        <taxon>Bacillati</taxon>
        <taxon>Actinomycetota</taxon>
        <taxon>Actinomycetes</taxon>
        <taxon>Pseudonocardiales</taxon>
        <taxon>Pseudonocardiaceae</taxon>
        <taxon>Pseudonocardia</taxon>
    </lineage>
</organism>
<evidence type="ECO:0000313" key="2">
    <source>
        <dbReference type="EMBL" id="MCO1656868.1"/>
    </source>
</evidence>
<reference evidence="2" key="1">
    <citation type="submission" date="2021-04" db="EMBL/GenBank/DDBJ databases">
        <title>Pseudonocardia sp. nov., isolated from sandy soil of mangrove forest.</title>
        <authorList>
            <person name="Zan Z."/>
            <person name="Huang R."/>
            <person name="Liu W."/>
        </authorList>
    </citation>
    <scope>NUCLEOTIDE SEQUENCE</scope>
    <source>
        <strain evidence="2">S2-4</strain>
    </source>
</reference>
<name>A0ABT1A1R1_9PSEU</name>
<gene>
    <name evidence="2" type="ORF">KDL28_17555</name>
</gene>
<protein>
    <submittedName>
        <fullName evidence="2">DUF4097 family beta strand repeat protein</fullName>
    </submittedName>
</protein>